<protein>
    <recommendedName>
        <fullName evidence="3">Peptide-N-glycosidase F N-terminal domain-containing protein</fullName>
    </recommendedName>
</protein>
<sequence>MFFDTSHAIWIFVLHLVVIRCQLPKLQPGDLAPSFALQTLNGRIVYRKGNSTSRTPTHPVIFHLFTRRSAFLEALWNNDTSLEEFLELSPGNTHYVFMSSADSRSMYDILWMRTRLHRAIEKYYIRKINQLKHRFKKSCQQQFSSSAHHFLHAHHHAENVEKEPFEKLSVLKQHHSTLKTTACNKSWTQSWKDRLHFTSLPVYEFGNWIPYASMHWPCFGSGCALAQVIFKSREGEVVLVAKRLDARYDWLPSPHNLIHRHSHFIVSYYGNACNLKPEWRVAKKHLDNDKKQKKKTSEGRIALVSPGDCSLFTKIHHMSQAGVHSILLYPEANEPIKELTCNSPQCFIPLHISASMISHKDGCHIRKLLDAKMKLFVSYQFTPQENFFLAIDGQGKLSEVGLFLFPSLKFLAYEAKWFNYKTDLIHNLTGSARIIPVFNYSRMEGKSGAVKSIQIPPLKELQLYRNVELDMALHCPGKSDYSCPHWDHLVRLTVCCDKENPLCGEELGRWITPYRRSVGRWLTNITPLLPLFTSENCTLQMKHPFWERAWKPSLNIRLSDHIKFSKHQYSGKREDEYNVPYKIIKLFRGGKFDKNYNNNKKYSRTHTFRIPAETERVKLVATITGHGSDNNGCAEFCVTSHHFIINGHSNDRVFKNAATAMGCANRVSEGAVPNEHGTWLYGRDGWCCGMDVVPWVVDITDQVEIGGRENKVRYVGLFNGKDPNPTRDPGSIELRSYLVYYKSVEDQFSGNGP</sequence>
<dbReference type="PANTHER" id="PTHR39319">
    <property type="entry name" value="SI:DKEY-256H2.1"/>
    <property type="match status" value="1"/>
</dbReference>
<name>A0ABN8PWZ0_9CNID</name>
<evidence type="ECO:0000259" key="3">
    <source>
        <dbReference type="SMART" id="SM01290"/>
    </source>
</evidence>
<evidence type="ECO:0000256" key="2">
    <source>
        <dbReference type="SAM" id="SignalP"/>
    </source>
</evidence>
<dbReference type="InterPro" id="IPR053251">
    <property type="entry name" value="N-glycanase"/>
</dbReference>
<dbReference type="InterPro" id="IPR015197">
    <property type="entry name" value="PngaseF_C"/>
</dbReference>
<dbReference type="PANTHER" id="PTHR39319:SF1">
    <property type="entry name" value="SI:DKEY-256H2.1"/>
    <property type="match status" value="1"/>
</dbReference>
<dbReference type="InterPro" id="IPR014784">
    <property type="entry name" value="Cu2_ascorb_mOase-like_C"/>
</dbReference>
<dbReference type="InterPro" id="IPR015196">
    <property type="entry name" value="PngaseF_N"/>
</dbReference>
<accession>A0ABN8PWZ0</accession>
<comment type="caution">
    <text evidence="4">The sequence shown here is derived from an EMBL/GenBank/DDBJ whole genome shotgun (WGS) entry which is preliminary data.</text>
</comment>
<organism evidence="4 5">
    <name type="scientific">Porites evermanni</name>
    <dbReference type="NCBI Taxonomy" id="104178"/>
    <lineage>
        <taxon>Eukaryota</taxon>
        <taxon>Metazoa</taxon>
        <taxon>Cnidaria</taxon>
        <taxon>Anthozoa</taxon>
        <taxon>Hexacorallia</taxon>
        <taxon>Scleractinia</taxon>
        <taxon>Fungiina</taxon>
        <taxon>Poritidae</taxon>
        <taxon>Porites</taxon>
    </lineage>
</organism>
<evidence type="ECO:0000313" key="5">
    <source>
        <dbReference type="Proteomes" id="UP001159427"/>
    </source>
</evidence>
<evidence type="ECO:0000313" key="4">
    <source>
        <dbReference type="EMBL" id="CAH3152617.1"/>
    </source>
</evidence>
<keyword evidence="2" id="KW-0732">Signal</keyword>
<dbReference type="Gene3D" id="2.60.120.230">
    <property type="match status" value="2"/>
</dbReference>
<dbReference type="Gene3D" id="3.50.30.30">
    <property type="match status" value="1"/>
</dbReference>
<proteinExistence type="predicted"/>
<feature type="signal peptide" evidence="2">
    <location>
        <begin position="1"/>
        <end position="21"/>
    </location>
</feature>
<feature type="domain" description="Peptide-N-glycosidase F N-terminal" evidence="3">
    <location>
        <begin position="434"/>
        <end position="558"/>
    </location>
</feature>
<dbReference type="Proteomes" id="UP001159427">
    <property type="component" value="Unassembled WGS sequence"/>
</dbReference>
<gene>
    <name evidence="4" type="ORF">PEVE_00000795</name>
</gene>
<keyword evidence="5" id="KW-1185">Reference proteome</keyword>
<dbReference type="EMBL" id="CALNXI010001039">
    <property type="protein sequence ID" value="CAH3152617.1"/>
    <property type="molecule type" value="Genomic_DNA"/>
</dbReference>
<evidence type="ECO:0000256" key="1">
    <source>
        <dbReference type="ARBA" id="ARBA00023157"/>
    </source>
</evidence>
<dbReference type="InterPro" id="IPR008977">
    <property type="entry name" value="PHM/PNGase_F_dom_sf"/>
</dbReference>
<reference evidence="4 5" key="1">
    <citation type="submission" date="2022-05" db="EMBL/GenBank/DDBJ databases">
        <authorList>
            <consortium name="Genoscope - CEA"/>
            <person name="William W."/>
        </authorList>
    </citation>
    <scope>NUCLEOTIDE SEQUENCE [LARGE SCALE GENOMIC DNA]</scope>
</reference>
<dbReference type="SUPFAM" id="SSF49742">
    <property type="entry name" value="PHM/PNGase F"/>
    <property type="match status" value="1"/>
</dbReference>
<dbReference type="SMART" id="SM01290">
    <property type="entry name" value="N-glycanase_N"/>
    <property type="match status" value="1"/>
</dbReference>
<feature type="chain" id="PRO_5046811457" description="Peptide-N-glycosidase F N-terminal domain-containing protein" evidence="2">
    <location>
        <begin position="22"/>
        <end position="753"/>
    </location>
</feature>
<keyword evidence="1" id="KW-1015">Disulfide bond</keyword>
<dbReference type="Pfam" id="PF09113">
    <property type="entry name" value="N-glycanase_C"/>
    <property type="match status" value="1"/>
</dbReference>
<dbReference type="Pfam" id="PF09112">
    <property type="entry name" value="N-glycanase_N"/>
    <property type="match status" value="1"/>
</dbReference>